<keyword evidence="5" id="KW-1185">Reference proteome</keyword>
<dbReference type="InterPro" id="IPR029064">
    <property type="entry name" value="Ribosomal_eL30-like_sf"/>
</dbReference>
<dbReference type="AlphaFoldDB" id="A0A420W9X5"/>
<dbReference type="NCBIfam" id="TIGR00186">
    <property type="entry name" value="rRNA_methyl_3"/>
    <property type="match status" value="1"/>
</dbReference>
<dbReference type="InterPro" id="IPR004441">
    <property type="entry name" value="rRNA_MeTrfase_TrmH"/>
</dbReference>
<dbReference type="Proteomes" id="UP000280881">
    <property type="component" value="Unassembled WGS sequence"/>
</dbReference>
<evidence type="ECO:0000313" key="4">
    <source>
        <dbReference type="EMBL" id="RKQ64085.1"/>
    </source>
</evidence>
<dbReference type="Pfam" id="PF08032">
    <property type="entry name" value="SpoU_sub_bind"/>
    <property type="match status" value="1"/>
</dbReference>
<evidence type="ECO:0000256" key="2">
    <source>
        <dbReference type="ARBA" id="ARBA00022679"/>
    </source>
</evidence>
<dbReference type="GO" id="GO:0003723">
    <property type="term" value="F:RNA binding"/>
    <property type="evidence" value="ECO:0007669"/>
    <property type="project" value="InterPro"/>
</dbReference>
<feature type="domain" description="RNA 2-O ribose methyltransferase substrate binding" evidence="3">
    <location>
        <begin position="2"/>
        <end position="75"/>
    </location>
</feature>
<dbReference type="Pfam" id="PF00588">
    <property type="entry name" value="SpoU_methylase"/>
    <property type="match status" value="1"/>
</dbReference>
<dbReference type="Gene3D" id="3.30.1330.30">
    <property type="match status" value="1"/>
</dbReference>
<dbReference type="SUPFAM" id="SSF55315">
    <property type="entry name" value="L30e-like"/>
    <property type="match status" value="1"/>
</dbReference>
<dbReference type="InterPro" id="IPR029028">
    <property type="entry name" value="Alpha/beta_knot_MTases"/>
</dbReference>
<dbReference type="PANTHER" id="PTHR46429">
    <property type="entry name" value="23S RRNA (GUANOSINE-2'-O-)-METHYLTRANSFERASE RLMB"/>
    <property type="match status" value="1"/>
</dbReference>
<keyword evidence="1 4" id="KW-0489">Methyltransferase</keyword>
<dbReference type="Gene3D" id="3.40.1280.10">
    <property type="match status" value="1"/>
</dbReference>
<dbReference type="EMBL" id="RBIE01000001">
    <property type="protein sequence ID" value="RKQ64085.1"/>
    <property type="molecule type" value="Genomic_DNA"/>
</dbReference>
<dbReference type="SUPFAM" id="SSF75217">
    <property type="entry name" value="alpha/beta knot"/>
    <property type="match status" value="1"/>
</dbReference>
<name>A0A420W9X5_9BACT</name>
<dbReference type="GO" id="GO:0006396">
    <property type="term" value="P:RNA processing"/>
    <property type="evidence" value="ECO:0007669"/>
    <property type="project" value="InterPro"/>
</dbReference>
<dbReference type="InterPro" id="IPR013123">
    <property type="entry name" value="SpoU_subst-bd"/>
</dbReference>
<dbReference type="CDD" id="cd18103">
    <property type="entry name" value="SpoU-like_RlmB"/>
    <property type="match status" value="1"/>
</dbReference>
<dbReference type="OrthoDB" id="9785673at2"/>
<dbReference type="InterPro" id="IPR001537">
    <property type="entry name" value="SpoU_MeTrfase"/>
</dbReference>
<evidence type="ECO:0000256" key="1">
    <source>
        <dbReference type="ARBA" id="ARBA00022603"/>
    </source>
</evidence>
<dbReference type="GO" id="GO:0032259">
    <property type="term" value="P:methylation"/>
    <property type="evidence" value="ECO:0007669"/>
    <property type="project" value="UniProtKB-KW"/>
</dbReference>
<keyword evidence="2 4" id="KW-0808">Transferase</keyword>
<proteinExistence type="predicted"/>
<dbReference type="SMART" id="SM00967">
    <property type="entry name" value="SpoU_sub_bind"/>
    <property type="match status" value="1"/>
</dbReference>
<evidence type="ECO:0000259" key="3">
    <source>
        <dbReference type="SMART" id="SM00967"/>
    </source>
</evidence>
<dbReference type="GO" id="GO:0008173">
    <property type="term" value="F:RNA methyltransferase activity"/>
    <property type="evidence" value="ECO:0007669"/>
    <property type="project" value="InterPro"/>
</dbReference>
<dbReference type="RefSeq" id="WP_121170537.1">
    <property type="nucleotide sequence ID" value="NZ_RBIE01000001.1"/>
</dbReference>
<protein>
    <submittedName>
        <fullName evidence="4">23S rRNA (Guanosine2251-2'-O)-methyltransferase</fullName>
    </submittedName>
</protein>
<reference evidence="4 5" key="1">
    <citation type="submission" date="2018-10" db="EMBL/GenBank/DDBJ databases">
        <title>Genomic Encyclopedia of Type Strains, Phase IV (KMG-IV): sequencing the most valuable type-strain genomes for metagenomic binning, comparative biology and taxonomic classification.</title>
        <authorList>
            <person name="Goeker M."/>
        </authorList>
    </citation>
    <scope>NUCLEOTIDE SEQUENCE [LARGE SCALE GENOMIC DNA]</scope>
    <source>
        <strain evidence="4 5">DSM 15521</strain>
    </source>
</reference>
<dbReference type="GO" id="GO:0005829">
    <property type="term" value="C:cytosol"/>
    <property type="evidence" value="ECO:0007669"/>
    <property type="project" value="TreeGrafter"/>
</dbReference>
<comment type="caution">
    <text evidence="4">The sequence shown here is derived from an EMBL/GenBank/DDBJ whole genome shotgun (WGS) entry which is preliminary data.</text>
</comment>
<evidence type="ECO:0000313" key="5">
    <source>
        <dbReference type="Proteomes" id="UP000280881"/>
    </source>
</evidence>
<gene>
    <name evidence="4" type="ORF">C7457_0976</name>
</gene>
<accession>A0A420W9X5</accession>
<dbReference type="InterPro" id="IPR029026">
    <property type="entry name" value="tRNA_m1G_MTases_N"/>
</dbReference>
<dbReference type="PANTHER" id="PTHR46429:SF1">
    <property type="entry name" value="23S RRNA (GUANOSINE-2'-O-)-METHYLTRANSFERASE RLMB"/>
    <property type="match status" value="1"/>
</dbReference>
<sequence>MVIYGVNPVAEALRAGYPILKVYVEEGFRDREKILPLARKLGIKVVKVPKKKLFELSKTKKHQGIVALVSPVEPVDYGELLKRTVDEKSYLLFLDRIEDPHNLGAIFRSADAFKVKGIVLPKDRSVTITETVVKASTGAVFYVPFAVVNSFSTALREFKEAGGWLFGLEAGGKPLSKVSFPFPLGLVAGSEGRGLSRSTLKQVDQLVEIEMGGHVNSLNVSNAVAISLYSLFKERYILNLPK</sequence>
<organism evidence="4 5">
    <name type="scientific">Thermovibrio guaymasensis</name>
    <dbReference type="NCBI Taxonomy" id="240167"/>
    <lineage>
        <taxon>Bacteria</taxon>
        <taxon>Pseudomonadati</taxon>
        <taxon>Aquificota</taxon>
        <taxon>Aquificia</taxon>
        <taxon>Desulfurobacteriales</taxon>
        <taxon>Desulfurobacteriaceae</taxon>
        <taxon>Thermovibrio</taxon>
    </lineage>
</organism>